<evidence type="ECO:0000313" key="3">
    <source>
        <dbReference type="Proteomes" id="UP000831817"/>
    </source>
</evidence>
<reference evidence="2 3" key="1">
    <citation type="submission" date="2022-04" db="EMBL/GenBank/DDBJ databases">
        <title>Complete genome of Methanothermobacter tenebrarum strain RMAS.</title>
        <authorList>
            <person name="Nakamura K."/>
            <person name="Oshima K."/>
            <person name="Hattori M."/>
            <person name="Kamagata Y."/>
            <person name="Takamizawa K."/>
        </authorList>
    </citation>
    <scope>NUCLEOTIDE SEQUENCE [LARGE SCALE GENOMIC DNA]</scope>
    <source>
        <strain evidence="2 3">RMAS</strain>
    </source>
</reference>
<dbReference type="RefSeq" id="WP_248564818.1">
    <property type="nucleotide sequence ID" value="NZ_AP025698.1"/>
</dbReference>
<evidence type="ECO:0000313" key="2">
    <source>
        <dbReference type="EMBL" id="BDH78961.1"/>
    </source>
</evidence>
<organism evidence="2 3">
    <name type="scientific">Methanothermobacter tenebrarum</name>
    <dbReference type="NCBI Taxonomy" id="680118"/>
    <lineage>
        <taxon>Archaea</taxon>
        <taxon>Methanobacteriati</taxon>
        <taxon>Methanobacteriota</taxon>
        <taxon>Methanomada group</taxon>
        <taxon>Methanobacteria</taxon>
        <taxon>Methanobacteriales</taxon>
        <taxon>Methanobacteriaceae</taxon>
        <taxon>Methanothermobacter</taxon>
    </lineage>
</organism>
<proteinExistence type="predicted"/>
<keyword evidence="1" id="KW-0472">Membrane</keyword>
<evidence type="ECO:0000256" key="1">
    <source>
        <dbReference type="SAM" id="Phobius"/>
    </source>
</evidence>
<dbReference type="Proteomes" id="UP000831817">
    <property type="component" value="Chromosome"/>
</dbReference>
<dbReference type="EMBL" id="AP025698">
    <property type="protein sequence ID" value="BDH78961.1"/>
    <property type="molecule type" value="Genomic_DNA"/>
</dbReference>
<keyword evidence="1" id="KW-0812">Transmembrane</keyword>
<accession>A0ABM7YCA5</accession>
<keyword evidence="1" id="KW-1133">Transmembrane helix</keyword>
<name>A0ABM7YCA5_9EURY</name>
<protein>
    <submittedName>
        <fullName evidence="2">Uncharacterized protein</fullName>
    </submittedName>
</protein>
<feature type="transmembrane region" description="Helical" evidence="1">
    <location>
        <begin position="25"/>
        <end position="43"/>
    </location>
</feature>
<gene>
    <name evidence="2" type="ORF">MTTB_03400</name>
</gene>
<sequence>MGGVLAIFGTLWYLTGRLPCENGTIIFWAGFTGALTGLVYNGLFRVRIGFLNLSVNAFFVLGAFMLLLGIEKANSILSEVYLILLIPIWIFTRILSSQREHRRICKFCDLKKCME</sequence>
<feature type="transmembrane region" description="Helical" evidence="1">
    <location>
        <begin position="50"/>
        <end position="70"/>
    </location>
</feature>
<feature type="transmembrane region" description="Helical" evidence="1">
    <location>
        <begin position="76"/>
        <end position="96"/>
    </location>
</feature>
<keyword evidence="3" id="KW-1185">Reference proteome</keyword>
<dbReference type="GeneID" id="71964847"/>